<feature type="non-terminal residue" evidence="1">
    <location>
        <position position="375"/>
    </location>
</feature>
<accession>A0ABS6S313</accession>
<organism evidence="1 2">
    <name type="scientific">Candidatus Magnetobacterium casense</name>
    <dbReference type="NCBI Taxonomy" id="1455061"/>
    <lineage>
        <taxon>Bacteria</taxon>
        <taxon>Pseudomonadati</taxon>
        <taxon>Nitrospirota</taxon>
        <taxon>Thermodesulfovibrionia</taxon>
        <taxon>Thermodesulfovibrionales</taxon>
        <taxon>Candidatus Magnetobacteriaceae</taxon>
        <taxon>Candidatus Magnetobacterium</taxon>
    </lineage>
</organism>
<protein>
    <submittedName>
        <fullName evidence="1">Uncharacterized protein</fullName>
    </submittedName>
</protein>
<dbReference type="RefSeq" id="WP_218253851.1">
    <property type="nucleotide sequence ID" value="NZ_JABXWD010000499.1"/>
</dbReference>
<sequence>MPLLGDSNKPLKIQITGPECAPYVPFCKSKLWQLKQRMLKEGLTFAQNRIESTDGTSIYLQSTPKYDMIRIMGKGGIAIFLIYIRHKDDPLAGMQYIAGKPESDYRVLSYRFNEETQNLEPYSLTPTLTVRDSGQNLVVQSGGGEGLCTLANDYTYNAYISLNSELKPTQWGVVEHIFDGNRVIGSDMAYDLTGKKFNYAFGGRKKYTLNADNEVDNLNFRFREKILYTGPYYYALNPFVIPSGTFSHWWIETKPVHKDIDGNYVASDYVMSHDIGNDALTGTAMKAGYMWRKQYPIAVISPTKALIRTIVNSVISDGSKKKNVTVNIKSRYYGAFDGGYLNVERNGVFGYFYQESVANIKEELSLGGDILESFS</sequence>
<dbReference type="EMBL" id="JABXWD010000499">
    <property type="protein sequence ID" value="MBV6343247.1"/>
    <property type="molecule type" value="Genomic_DNA"/>
</dbReference>
<reference evidence="1 2" key="1">
    <citation type="journal article" date="2020" name="J Geophys Res Biogeosci">
        <title>Magnetotaxis as an Adaptation to Enable Bacterial Shuttling of Microbial Sulfur and Sulfur Cycling Across Aquatic Oxic#Anoxic Interfaces.</title>
        <authorList>
            <person name="Li J."/>
            <person name="Liu P."/>
            <person name="Wang J."/>
            <person name="Roberts A.P."/>
            <person name="Pan Y."/>
        </authorList>
    </citation>
    <scope>NUCLEOTIDE SEQUENCE [LARGE SCALE GENOMIC DNA]</scope>
    <source>
        <strain evidence="1 2">MYR-1_YQ</strain>
    </source>
</reference>
<evidence type="ECO:0000313" key="1">
    <source>
        <dbReference type="EMBL" id="MBV6343247.1"/>
    </source>
</evidence>
<comment type="caution">
    <text evidence="1">The sequence shown here is derived from an EMBL/GenBank/DDBJ whole genome shotgun (WGS) entry which is preliminary data.</text>
</comment>
<name>A0ABS6S313_9BACT</name>
<keyword evidence="2" id="KW-1185">Reference proteome</keyword>
<evidence type="ECO:0000313" key="2">
    <source>
        <dbReference type="Proteomes" id="UP001196980"/>
    </source>
</evidence>
<gene>
    <name evidence="1" type="ORF">HWQ67_16840</name>
</gene>
<proteinExistence type="predicted"/>
<dbReference type="Proteomes" id="UP001196980">
    <property type="component" value="Unassembled WGS sequence"/>
</dbReference>